<reference evidence="13 14" key="1">
    <citation type="submission" date="2016-04" db="EMBL/GenBank/DDBJ databases">
        <title>ATOL: Assembling a taxonomically balanced genome-scale reconstruction of the evolutionary history of the Enterobacteriaceae.</title>
        <authorList>
            <person name="Plunkett G.III."/>
            <person name="Neeno-Eckwall E.C."/>
            <person name="Glasner J.D."/>
            <person name="Perna N.T."/>
        </authorList>
    </citation>
    <scope>NUCLEOTIDE SEQUENCE [LARGE SCALE GENOMIC DNA]</scope>
    <source>
        <strain evidence="13 14">ATCC 51603</strain>
    </source>
</reference>
<dbReference type="NCBIfam" id="TIGR01843">
    <property type="entry name" value="type_I_hlyD"/>
    <property type="match status" value="1"/>
</dbReference>
<evidence type="ECO:0000256" key="9">
    <source>
        <dbReference type="RuleBase" id="RU365093"/>
    </source>
</evidence>
<keyword evidence="14" id="KW-1185">Reference proteome</keyword>
<evidence type="ECO:0000256" key="7">
    <source>
        <dbReference type="ARBA" id="ARBA00022989"/>
    </source>
</evidence>
<dbReference type="PRINTS" id="PR01490">
    <property type="entry name" value="RTXTOXIND"/>
</dbReference>
<dbReference type="PATRIC" id="fig|1354264.4.peg.658"/>
<accession>A0A1B7K691</accession>
<keyword evidence="10" id="KW-0175">Coiled coil</keyword>
<dbReference type="InterPro" id="IPR059040">
    <property type="entry name" value="HH_CyaD-like"/>
</dbReference>
<dbReference type="RefSeq" id="WP_083965116.1">
    <property type="nucleotide sequence ID" value="NZ_LXEU01000015.1"/>
</dbReference>
<evidence type="ECO:0000313" key="14">
    <source>
        <dbReference type="Proteomes" id="UP000078386"/>
    </source>
</evidence>
<keyword evidence="8 9" id="KW-0472">Membrane</keyword>
<dbReference type="PANTHER" id="PTHR30386:SF27">
    <property type="entry name" value="MEMBRANE FUSION PROTEIN (MFP) FAMILY PROTEIN"/>
    <property type="match status" value="1"/>
</dbReference>
<keyword evidence="6 9" id="KW-0812">Transmembrane</keyword>
<dbReference type="GO" id="GO:0005886">
    <property type="term" value="C:plasma membrane"/>
    <property type="evidence" value="ECO:0007669"/>
    <property type="project" value="UniProtKB-SubCell"/>
</dbReference>
<dbReference type="GO" id="GO:0008233">
    <property type="term" value="F:peptidase activity"/>
    <property type="evidence" value="ECO:0007669"/>
    <property type="project" value="UniProtKB-KW"/>
</dbReference>
<feature type="transmembrane region" description="Helical" evidence="9">
    <location>
        <begin position="59"/>
        <end position="77"/>
    </location>
</feature>
<feature type="coiled-coil region" evidence="10">
    <location>
        <begin position="296"/>
        <end position="323"/>
    </location>
</feature>
<feature type="domain" description="AprE-like beta-barrel" evidence="12">
    <location>
        <begin position="367"/>
        <end position="454"/>
    </location>
</feature>
<keyword evidence="3 9" id="KW-0813">Transport</keyword>
<dbReference type="InterPro" id="IPR006144">
    <property type="entry name" value="Secretion_HlyD_CS"/>
</dbReference>
<dbReference type="EMBL" id="LXEU01000015">
    <property type="protein sequence ID" value="OAT55612.1"/>
    <property type="molecule type" value="Genomic_DNA"/>
</dbReference>
<evidence type="ECO:0000256" key="5">
    <source>
        <dbReference type="ARBA" id="ARBA00022519"/>
    </source>
</evidence>
<evidence type="ECO:0000259" key="12">
    <source>
        <dbReference type="Pfam" id="PF26002"/>
    </source>
</evidence>
<dbReference type="PROSITE" id="PS00543">
    <property type="entry name" value="HLYD_FAMILY"/>
    <property type="match status" value="1"/>
</dbReference>
<dbReference type="Pfam" id="PF25988">
    <property type="entry name" value="HH_CyaD"/>
    <property type="match status" value="1"/>
</dbReference>
<dbReference type="Gene3D" id="2.40.30.170">
    <property type="match status" value="1"/>
</dbReference>
<gene>
    <name evidence="13" type="ORF">M989_00631</name>
</gene>
<keyword evidence="7 9" id="KW-1133">Transmembrane helix</keyword>
<keyword evidence="4 9" id="KW-1003">Cell membrane</keyword>
<comment type="subcellular location">
    <subcellularLocation>
        <location evidence="1 9">Cell inner membrane</location>
        <topology evidence="1 9">Single-pass membrane protein</topology>
    </subcellularLocation>
</comment>
<sequence length="477" mass="54263">MRDWLNNFLDLWLRYKKAFYETWAIRKQLEIQERMQDEREFLPAHLELIETPTSVAPKLVMRIIMAFAVIALLWAIIGQVEIVAVSTGKTIPSGHSKAIQPLETSVIKRIYVKDGDHVEKGDQLIELAGIGSDSDYQQARRQLDAAILAKLRNQALLQALDSRTMPDITLDAIKPYALVEVEVAAAKQLVRNQYQSWFIQDEQSQAILQQHQAELRSTRSQITKLKNVGEIEKQRLADYQKLRDKNYLSQHELYSQQSKIIENDQDLKSLYEQQKQVLESVHQTEKERSLNLQLLKRDTLDGLRAANETINELQEQLAKTRQRQMLMSLTAPVSGVVQQLAFHSEGGVVMEGQPIMILAPLNDTIEVDAMVANKDIGFVKAGQDVVVKIESFPYTRYGYLTGKVQHVSLDAIEDEKLGLIFNARVALDQQKIMIENTSVPLSAGMNVTAEIKTGKRRVIDYLLSPLQTTIDNSFIER</sequence>
<keyword evidence="13" id="KW-0645">Protease</keyword>
<dbReference type="Gene3D" id="2.40.50.100">
    <property type="match status" value="1"/>
</dbReference>
<evidence type="ECO:0000256" key="8">
    <source>
        <dbReference type="ARBA" id="ARBA00023136"/>
    </source>
</evidence>
<keyword evidence="5 9" id="KW-0997">Cell inner membrane</keyword>
<evidence type="ECO:0000256" key="2">
    <source>
        <dbReference type="ARBA" id="ARBA00009477"/>
    </source>
</evidence>
<name>A0A1B7K691_9ENTR</name>
<dbReference type="Proteomes" id="UP000078386">
    <property type="component" value="Unassembled WGS sequence"/>
</dbReference>
<keyword evidence="13" id="KW-0378">Hydrolase</keyword>
<evidence type="ECO:0000256" key="3">
    <source>
        <dbReference type="ARBA" id="ARBA00022448"/>
    </source>
</evidence>
<dbReference type="InterPro" id="IPR058982">
    <property type="entry name" value="Beta-barrel_AprE"/>
</dbReference>
<dbReference type="GO" id="GO:0009306">
    <property type="term" value="P:protein secretion"/>
    <property type="evidence" value="ECO:0007669"/>
    <property type="project" value="InterPro"/>
</dbReference>
<proteinExistence type="inferred from homology"/>
<protein>
    <recommendedName>
        <fullName evidence="9">Membrane fusion protein (MFP) family protein</fullName>
    </recommendedName>
</protein>
<dbReference type="Pfam" id="PF26002">
    <property type="entry name" value="Beta-barrel_AprE"/>
    <property type="match status" value="1"/>
</dbReference>
<feature type="domain" description="CyaD-like alpha-helical hairpin" evidence="11">
    <location>
        <begin position="132"/>
        <end position="327"/>
    </location>
</feature>
<dbReference type="GO" id="GO:0006508">
    <property type="term" value="P:proteolysis"/>
    <property type="evidence" value="ECO:0007669"/>
    <property type="project" value="UniProtKB-KW"/>
</dbReference>
<dbReference type="InterPro" id="IPR050739">
    <property type="entry name" value="MFP"/>
</dbReference>
<organism evidence="13 14">
    <name type="scientific">Kluyvera georgiana ATCC 51603</name>
    <dbReference type="NCBI Taxonomy" id="1354264"/>
    <lineage>
        <taxon>Bacteria</taxon>
        <taxon>Pseudomonadati</taxon>
        <taxon>Pseudomonadota</taxon>
        <taxon>Gammaproteobacteria</taxon>
        <taxon>Enterobacterales</taxon>
        <taxon>Enterobacteriaceae</taxon>
        <taxon>Kluyvera</taxon>
    </lineage>
</organism>
<comment type="similarity">
    <text evidence="2 9">Belongs to the membrane fusion protein (MFP) (TC 8.A.1) family.</text>
</comment>
<evidence type="ECO:0000256" key="10">
    <source>
        <dbReference type="SAM" id="Coils"/>
    </source>
</evidence>
<evidence type="ECO:0000256" key="4">
    <source>
        <dbReference type="ARBA" id="ARBA00022475"/>
    </source>
</evidence>
<evidence type="ECO:0000256" key="1">
    <source>
        <dbReference type="ARBA" id="ARBA00004377"/>
    </source>
</evidence>
<comment type="caution">
    <text evidence="13">The sequence shown here is derived from an EMBL/GenBank/DDBJ whole genome shotgun (WGS) entry which is preliminary data.</text>
</comment>
<evidence type="ECO:0000259" key="11">
    <source>
        <dbReference type="Pfam" id="PF25988"/>
    </source>
</evidence>
<dbReference type="AlphaFoldDB" id="A0A1B7K691"/>
<evidence type="ECO:0000313" key="13">
    <source>
        <dbReference type="EMBL" id="OAT55612.1"/>
    </source>
</evidence>
<dbReference type="InterPro" id="IPR010129">
    <property type="entry name" value="T1SS_HlyD"/>
</dbReference>
<evidence type="ECO:0000256" key="6">
    <source>
        <dbReference type="ARBA" id="ARBA00022692"/>
    </source>
</evidence>
<dbReference type="PANTHER" id="PTHR30386">
    <property type="entry name" value="MEMBRANE FUSION SUBUNIT OF EMRAB-TOLC MULTIDRUG EFFLUX PUMP"/>
    <property type="match status" value="1"/>
</dbReference>